<dbReference type="SUPFAM" id="SSF46689">
    <property type="entry name" value="Homeodomain-like"/>
    <property type="match status" value="1"/>
</dbReference>
<evidence type="ECO:0000256" key="2">
    <source>
        <dbReference type="ARBA" id="ARBA00023015"/>
    </source>
</evidence>
<dbReference type="InterPro" id="IPR017930">
    <property type="entry name" value="Myb_dom"/>
</dbReference>
<comment type="caution">
    <text evidence="9">The sequence shown here is derived from an EMBL/GenBank/DDBJ whole genome shotgun (WGS) entry which is preliminary data.</text>
</comment>
<keyword evidence="3" id="KW-0238">DNA-binding</keyword>
<keyword evidence="10" id="KW-1185">Reference proteome</keyword>
<evidence type="ECO:0000313" key="9">
    <source>
        <dbReference type="EMBL" id="KAK4761665.1"/>
    </source>
</evidence>
<feature type="compositionally biased region" description="Polar residues" evidence="6">
    <location>
        <begin position="147"/>
        <end position="162"/>
    </location>
</feature>
<feature type="region of interest" description="Disordered" evidence="6">
    <location>
        <begin position="207"/>
        <end position="239"/>
    </location>
</feature>
<accession>A0AAN7KEW9</accession>
<dbReference type="Pfam" id="PF00249">
    <property type="entry name" value="Myb_DNA-binding"/>
    <property type="match status" value="1"/>
</dbReference>
<dbReference type="InterPro" id="IPR009057">
    <property type="entry name" value="Homeodomain-like_sf"/>
</dbReference>
<evidence type="ECO:0000313" key="10">
    <source>
        <dbReference type="Proteomes" id="UP001345219"/>
    </source>
</evidence>
<dbReference type="CDD" id="cd00167">
    <property type="entry name" value="SANT"/>
    <property type="match status" value="1"/>
</dbReference>
<name>A0AAN7KEW9_9MYRT</name>
<proteinExistence type="predicted"/>
<sequence length="332" mass="36328">MVSVNPHPVQGLYFFDPINSMGLSGINPAPPSSASPISAPAMESSSVPFLEDPSKKVRKPYTITKSRENWSEQEHDKFLEALHLFDRDWKKIEAFVGSKTVIQIRSHAQKYFLKVQKSGTSEHVPPPRPKRKAAHPYPQKAPKTGPVVTQANHPVQSSSTSFEPGHAVRFDEGSGLQNPASNVSLSSWSFNSNPAVNASQATKDDALAGGSVLPDCSSNESSPKSLPNTRIIDRDNEHGGRVMPDFAQVYKFIGSIFDPSVSGHLQKLKQMDPINLEAALLLMKNLCANLVSPDFEEHRRLLASYNEELDGAKASDPFSSQNRKSESVLLSA</sequence>
<dbReference type="EMBL" id="JAXIOK010000009">
    <property type="protein sequence ID" value="KAK4761665.1"/>
    <property type="molecule type" value="Genomic_DNA"/>
</dbReference>
<evidence type="ECO:0000256" key="1">
    <source>
        <dbReference type="ARBA" id="ARBA00004123"/>
    </source>
</evidence>
<evidence type="ECO:0008006" key="11">
    <source>
        <dbReference type="Google" id="ProtNLM"/>
    </source>
</evidence>
<feature type="compositionally biased region" description="Polar residues" evidence="6">
    <location>
        <begin position="317"/>
        <end position="332"/>
    </location>
</feature>
<keyword evidence="5" id="KW-0539">Nucleus</keyword>
<protein>
    <recommendedName>
        <fullName evidence="11">MYB transcription factor</fullName>
    </recommendedName>
</protein>
<feature type="region of interest" description="Disordered" evidence="6">
    <location>
        <begin position="117"/>
        <end position="175"/>
    </location>
</feature>
<dbReference type="PROSITE" id="PS51294">
    <property type="entry name" value="HTH_MYB"/>
    <property type="match status" value="1"/>
</dbReference>
<dbReference type="GO" id="GO:0003677">
    <property type="term" value="F:DNA binding"/>
    <property type="evidence" value="ECO:0007669"/>
    <property type="project" value="UniProtKB-KW"/>
</dbReference>
<dbReference type="FunFam" id="1.10.10.60:FF:000023">
    <property type="entry name" value="protein REVEILLE 6 isoform X1"/>
    <property type="match status" value="1"/>
</dbReference>
<evidence type="ECO:0000259" key="8">
    <source>
        <dbReference type="PROSITE" id="PS51294"/>
    </source>
</evidence>
<evidence type="ECO:0000256" key="5">
    <source>
        <dbReference type="ARBA" id="ARBA00023242"/>
    </source>
</evidence>
<organism evidence="9 10">
    <name type="scientific">Trapa incisa</name>
    <dbReference type="NCBI Taxonomy" id="236973"/>
    <lineage>
        <taxon>Eukaryota</taxon>
        <taxon>Viridiplantae</taxon>
        <taxon>Streptophyta</taxon>
        <taxon>Embryophyta</taxon>
        <taxon>Tracheophyta</taxon>
        <taxon>Spermatophyta</taxon>
        <taxon>Magnoliopsida</taxon>
        <taxon>eudicotyledons</taxon>
        <taxon>Gunneridae</taxon>
        <taxon>Pentapetalae</taxon>
        <taxon>rosids</taxon>
        <taxon>malvids</taxon>
        <taxon>Myrtales</taxon>
        <taxon>Lythraceae</taxon>
        <taxon>Trapa</taxon>
    </lineage>
</organism>
<feature type="domain" description="HTH myb-type" evidence="8">
    <location>
        <begin position="62"/>
        <end position="116"/>
    </location>
</feature>
<dbReference type="SMART" id="SM00717">
    <property type="entry name" value="SANT"/>
    <property type="match status" value="1"/>
</dbReference>
<keyword evidence="4" id="KW-0804">Transcription</keyword>
<evidence type="ECO:0000256" key="3">
    <source>
        <dbReference type="ARBA" id="ARBA00023125"/>
    </source>
</evidence>
<evidence type="ECO:0000256" key="6">
    <source>
        <dbReference type="SAM" id="MobiDB-lite"/>
    </source>
</evidence>
<dbReference type="GO" id="GO:0010468">
    <property type="term" value="P:regulation of gene expression"/>
    <property type="evidence" value="ECO:0007669"/>
    <property type="project" value="UniProtKB-ARBA"/>
</dbReference>
<reference evidence="9 10" key="1">
    <citation type="journal article" date="2023" name="Hortic Res">
        <title>Pangenome of water caltrop reveals structural variations and asymmetric subgenome divergence after allopolyploidization.</title>
        <authorList>
            <person name="Zhang X."/>
            <person name="Chen Y."/>
            <person name="Wang L."/>
            <person name="Yuan Y."/>
            <person name="Fang M."/>
            <person name="Shi L."/>
            <person name="Lu R."/>
            <person name="Comes H.P."/>
            <person name="Ma Y."/>
            <person name="Chen Y."/>
            <person name="Huang G."/>
            <person name="Zhou Y."/>
            <person name="Zheng Z."/>
            <person name="Qiu Y."/>
        </authorList>
    </citation>
    <scope>NUCLEOTIDE SEQUENCE [LARGE SCALE GENOMIC DNA]</scope>
    <source>
        <tissue evidence="9">Roots</tissue>
    </source>
</reference>
<dbReference type="PROSITE" id="PS51293">
    <property type="entry name" value="SANT"/>
    <property type="match status" value="1"/>
</dbReference>
<dbReference type="InterPro" id="IPR017884">
    <property type="entry name" value="SANT_dom"/>
</dbReference>
<dbReference type="InterPro" id="IPR006447">
    <property type="entry name" value="Myb_dom_plants"/>
</dbReference>
<comment type="subcellular location">
    <subcellularLocation>
        <location evidence="1">Nucleus</location>
    </subcellularLocation>
</comment>
<gene>
    <name evidence="9" type="ORF">SAY87_029549</name>
</gene>
<dbReference type="AlphaFoldDB" id="A0AAN7KEW9"/>
<dbReference type="GO" id="GO:0005634">
    <property type="term" value="C:nucleus"/>
    <property type="evidence" value="ECO:0007669"/>
    <property type="project" value="UniProtKB-SubCell"/>
</dbReference>
<feature type="domain" description="SANT" evidence="7">
    <location>
        <begin position="65"/>
        <end position="116"/>
    </location>
</feature>
<dbReference type="PANTHER" id="PTHR12802">
    <property type="entry name" value="SWI/SNF COMPLEX-RELATED"/>
    <property type="match status" value="1"/>
</dbReference>
<dbReference type="PANTHER" id="PTHR12802:SF146">
    <property type="entry name" value="PROTEIN REVEILLE 3"/>
    <property type="match status" value="1"/>
</dbReference>
<keyword evidence="2" id="KW-0805">Transcription regulation</keyword>
<dbReference type="Pfam" id="PF24904">
    <property type="entry name" value="RVE6"/>
    <property type="match status" value="1"/>
</dbReference>
<feature type="region of interest" description="Disordered" evidence="6">
    <location>
        <begin position="312"/>
        <end position="332"/>
    </location>
</feature>
<dbReference type="NCBIfam" id="TIGR01557">
    <property type="entry name" value="myb_SHAQKYF"/>
    <property type="match status" value="1"/>
</dbReference>
<feature type="compositionally biased region" description="Polar residues" evidence="6">
    <location>
        <begin position="216"/>
        <end position="228"/>
    </location>
</feature>
<evidence type="ECO:0000259" key="7">
    <source>
        <dbReference type="PROSITE" id="PS51293"/>
    </source>
</evidence>
<dbReference type="InterPro" id="IPR001005">
    <property type="entry name" value="SANT/Myb"/>
</dbReference>
<evidence type="ECO:0000256" key="4">
    <source>
        <dbReference type="ARBA" id="ARBA00023163"/>
    </source>
</evidence>
<dbReference type="Gene3D" id="1.10.10.60">
    <property type="entry name" value="Homeodomain-like"/>
    <property type="match status" value="1"/>
</dbReference>
<dbReference type="Proteomes" id="UP001345219">
    <property type="component" value="Chromosome 23"/>
</dbReference>